<proteinExistence type="predicted"/>
<dbReference type="RefSeq" id="WP_377772912.1">
    <property type="nucleotide sequence ID" value="NZ_JBHUOQ010000001.1"/>
</dbReference>
<comment type="caution">
    <text evidence="2">The sequence shown here is derived from an EMBL/GenBank/DDBJ whole genome shotgun (WGS) entry which is preliminary data.</text>
</comment>
<dbReference type="Proteomes" id="UP001597519">
    <property type="component" value="Unassembled WGS sequence"/>
</dbReference>
<dbReference type="CDD" id="cd04301">
    <property type="entry name" value="NAT_SF"/>
    <property type="match status" value="1"/>
</dbReference>
<keyword evidence="2" id="KW-0012">Acyltransferase</keyword>
<protein>
    <submittedName>
        <fullName evidence="2">GNAT family N-acetyltransferase</fullName>
        <ecNumber evidence="2">2.3.-.-</ecNumber>
    </submittedName>
</protein>
<feature type="domain" description="N-acetyltransferase" evidence="1">
    <location>
        <begin position="1"/>
        <end position="147"/>
    </location>
</feature>
<evidence type="ECO:0000313" key="2">
    <source>
        <dbReference type="EMBL" id="MFD2830207.1"/>
    </source>
</evidence>
<dbReference type="EMBL" id="JBHUOQ010000001">
    <property type="protein sequence ID" value="MFD2830207.1"/>
    <property type="molecule type" value="Genomic_DNA"/>
</dbReference>
<dbReference type="GO" id="GO:0016746">
    <property type="term" value="F:acyltransferase activity"/>
    <property type="evidence" value="ECO:0007669"/>
    <property type="project" value="UniProtKB-KW"/>
</dbReference>
<reference evidence="3" key="1">
    <citation type="journal article" date="2019" name="Int. J. Syst. Evol. Microbiol.">
        <title>The Global Catalogue of Microorganisms (GCM) 10K type strain sequencing project: providing services to taxonomists for standard genome sequencing and annotation.</title>
        <authorList>
            <consortium name="The Broad Institute Genomics Platform"/>
            <consortium name="The Broad Institute Genome Sequencing Center for Infectious Disease"/>
            <person name="Wu L."/>
            <person name="Ma J."/>
        </authorList>
    </citation>
    <scope>NUCLEOTIDE SEQUENCE [LARGE SCALE GENOMIC DNA]</scope>
    <source>
        <strain evidence="3">KCTC 33575</strain>
    </source>
</reference>
<name>A0ABW5WW37_9STAP</name>
<dbReference type="Gene3D" id="3.40.630.30">
    <property type="match status" value="1"/>
</dbReference>
<sequence length="147" mass="16705">MVIKKMTKNEIKELWQYIEALAEYHNSVSEHFNGMYPMDSPAQTIEMFEEDVENGRAVIFTAEEGGVTQGFIKADINKTSGAISYLFVDDQYRGEGIGDELTGAAMTIFKEYGVKRVDVKVVYGSPTVDYYEKHGFKKQQYIMTLSL</sequence>
<dbReference type="InterPro" id="IPR016181">
    <property type="entry name" value="Acyl_CoA_acyltransferase"/>
</dbReference>
<keyword evidence="3" id="KW-1185">Reference proteome</keyword>
<dbReference type="EC" id="2.3.-.-" evidence="2"/>
<keyword evidence="2" id="KW-0808">Transferase</keyword>
<evidence type="ECO:0000313" key="3">
    <source>
        <dbReference type="Proteomes" id="UP001597519"/>
    </source>
</evidence>
<dbReference type="Pfam" id="PF13673">
    <property type="entry name" value="Acetyltransf_10"/>
    <property type="match status" value="1"/>
</dbReference>
<dbReference type="InterPro" id="IPR000182">
    <property type="entry name" value="GNAT_dom"/>
</dbReference>
<dbReference type="PROSITE" id="PS51186">
    <property type="entry name" value="GNAT"/>
    <property type="match status" value="1"/>
</dbReference>
<accession>A0ABW5WW37</accession>
<gene>
    <name evidence="2" type="ORF">ACFSX4_06950</name>
</gene>
<organism evidence="2 3">
    <name type="scientific">Corticicoccus populi</name>
    <dbReference type="NCBI Taxonomy" id="1812821"/>
    <lineage>
        <taxon>Bacteria</taxon>
        <taxon>Bacillati</taxon>
        <taxon>Bacillota</taxon>
        <taxon>Bacilli</taxon>
        <taxon>Bacillales</taxon>
        <taxon>Staphylococcaceae</taxon>
        <taxon>Corticicoccus</taxon>
    </lineage>
</organism>
<dbReference type="SUPFAM" id="SSF55729">
    <property type="entry name" value="Acyl-CoA N-acyltransferases (Nat)"/>
    <property type="match status" value="1"/>
</dbReference>
<evidence type="ECO:0000259" key="1">
    <source>
        <dbReference type="PROSITE" id="PS51186"/>
    </source>
</evidence>